<reference evidence="3 4" key="1">
    <citation type="submission" date="2018-02" db="EMBL/GenBank/DDBJ databases">
        <title>novel marine gammaproteobacteria from coastal saline agro ecosystem.</title>
        <authorList>
            <person name="Krishnan R."/>
            <person name="Ramesh Kumar N."/>
        </authorList>
    </citation>
    <scope>NUCLEOTIDE SEQUENCE [LARGE SCALE GENOMIC DNA]</scope>
    <source>
        <strain evidence="3 4">228</strain>
    </source>
</reference>
<gene>
    <name evidence="3" type="ORF">C4K68_06655</name>
</gene>
<keyword evidence="3" id="KW-0808">Transferase</keyword>
<feature type="region of interest" description="Disordered" evidence="1">
    <location>
        <begin position="82"/>
        <end position="105"/>
    </location>
</feature>
<dbReference type="NCBIfam" id="NF040570">
    <property type="entry name" value="guided_TnpB"/>
    <property type="match status" value="1"/>
</dbReference>
<dbReference type="Pfam" id="PF01385">
    <property type="entry name" value="OrfB_IS605"/>
    <property type="match status" value="1"/>
</dbReference>
<name>A0A2S5KTT0_9PROT</name>
<dbReference type="OrthoDB" id="5296584at2"/>
<dbReference type="InterPro" id="IPR001959">
    <property type="entry name" value="Transposase"/>
</dbReference>
<sequence>SQSNGKWFASIQTERDVEIPVHQGAAIGVDMGIARFATLSDGSFYAPLNSFKRHETALRKAQQAMSRKTKFSSNWKKAKAKAQRIHSRIGNARRDYLHKTSTTIS</sequence>
<evidence type="ECO:0000313" key="3">
    <source>
        <dbReference type="EMBL" id="PPC78160.1"/>
    </source>
</evidence>
<proteinExistence type="predicted"/>
<organism evidence="3 4">
    <name type="scientific">Proteobacteria bacterium 228</name>
    <dbReference type="NCBI Taxonomy" id="2083153"/>
    <lineage>
        <taxon>Bacteria</taxon>
        <taxon>Pseudomonadati</taxon>
        <taxon>Pseudomonadota</taxon>
    </lineage>
</organism>
<comment type="caution">
    <text evidence="3">The sequence shown here is derived from an EMBL/GenBank/DDBJ whole genome shotgun (WGS) entry which is preliminary data.</text>
</comment>
<feature type="non-terminal residue" evidence="3">
    <location>
        <position position="105"/>
    </location>
</feature>
<feature type="domain" description="Probable transposase IS891/IS1136/IS1341" evidence="2">
    <location>
        <begin position="13"/>
        <end position="104"/>
    </location>
</feature>
<evidence type="ECO:0000313" key="4">
    <source>
        <dbReference type="Proteomes" id="UP000238196"/>
    </source>
</evidence>
<accession>A0A2S5KTT0</accession>
<dbReference type="GO" id="GO:0008168">
    <property type="term" value="F:methyltransferase activity"/>
    <property type="evidence" value="ECO:0007669"/>
    <property type="project" value="UniProtKB-KW"/>
</dbReference>
<evidence type="ECO:0000259" key="2">
    <source>
        <dbReference type="Pfam" id="PF01385"/>
    </source>
</evidence>
<dbReference type="EMBL" id="PRLP01000018">
    <property type="protein sequence ID" value="PPC78160.1"/>
    <property type="molecule type" value="Genomic_DNA"/>
</dbReference>
<protein>
    <submittedName>
        <fullName evidence="3">Cytosine methyltransferase</fullName>
    </submittedName>
</protein>
<evidence type="ECO:0000256" key="1">
    <source>
        <dbReference type="SAM" id="MobiDB-lite"/>
    </source>
</evidence>
<feature type="non-terminal residue" evidence="3">
    <location>
        <position position="1"/>
    </location>
</feature>
<keyword evidence="3" id="KW-0489">Methyltransferase</keyword>
<dbReference type="GO" id="GO:0032259">
    <property type="term" value="P:methylation"/>
    <property type="evidence" value="ECO:0007669"/>
    <property type="project" value="UniProtKB-KW"/>
</dbReference>
<dbReference type="Proteomes" id="UP000238196">
    <property type="component" value="Unassembled WGS sequence"/>
</dbReference>
<dbReference type="AlphaFoldDB" id="A0A2S5KTT0"/>